<evidence type="ECO:0000313" key="5">
    <source>
        <dbReference type="EMBL" id="CBY08476.1"/>
    </source>
</evidence>
<evidence type="ECO:0000256" key="2">
    <source>
        <dbReference type="PROSITE-ProRule" id="PRU00176"/>
    </source>
</evidence>
<gene>
    <name evidence="5" type="ORF">GSOID_T00005047001</name>
</gene>
<evidence type="ECO:0000256" key="3">
    <source>
        <dbReference type="SAM" id="MobiDB-lite"/>
    </source>
</evidence>
<dbReference type="OrthoDB" id="339151at2759"/>
<feature type="region of interest" description="Disordered" evidence="3">
    <location>
        <begin position="137"/>
        <end position="234"/>
    </location>
</feature>
<feature type="compositionally biased region" description="Basic and acidic residues" evidence="3">
    <location>
        <begin position="310"/>
        <end position="322"/>
    </location>
</feature>
<dbReference type="InterPro" id="IPR012677">
    <property type="entry name" value="Nucleotide-bd_a/b_plait_sf"/>
</dbReference>
<keyword evidence="6" id="KW-1185">Reference proteome</keyword>
<accession>E4X9S0</accession>
<dbReference type="SUPFAM" id="SSF54928">
    <property type="entry name" value="RNA-binding domain, RBD"/>
    <property type="match status" value="2"/>
</dbReference>
<evidence type="ECO:0000256" key="1">
    <source>
        <dbReference type="ARBA" id="ARBA00022884"/>
    </source>
</evidence>
<dbReference type="PROSITE" id="PS50102">
    <property type="entry name" value="RRM"/>
    <property type="match status" value="2"/>
</dbReference>
<organism evidence="5">
    <name type="scientific">Oikopleura dioica</name>
    <name type="common">Tunicate</name>
    <dbReference type="NCBI Taxonomy" id="34765"/>
    <lineage>
        <taxon>Eukaryota</taxon>
        <taxon>Metazoa</taxon>
        <taxon>Chordata</taxon>
        <taxon>Tunicata</taxon>
        <taxon>Appendicularia</taxon>
        <taxon>Copelata</taxon>
        <taxon>Oikopleuridae</taxon>
        <taxon>Oikopleura</taxon>
    </lineage>
</organism>
<evidence type="ECO:0000313" key="6">
    <source>
        <dbReference type="Proteomes" id="UP000001307"/>
    </source>
</evidence>
<reference evidence="5" key="1">
    <citation type="journal article" date="2010" name="Science">
        <title>Plasticity of animal genome architecture unmasked by rapid evolution of a pelagic tunicate.</title>
        <authorList>
            <person name="Denoeud F."/>
            <person name="Henriet S."/>
            <person name="Mungpakdee S."/>
            <person name="Aury J.M."/>
            <person name="Da Silva C."/>
            <person name="Brinkmann H."/>
            <person name="Mikhaleva J."/>
            <person name="Olsen L.C."/>
            <person name="Jubin C."/>
            <person name="Canestro C."/>
            <person name="Bouquet J.M."/>
            <person name="Danks G."/>
            <person name="Poulain J."/>
            <person name="Campsteijn C."/>
            <person name="Adamski M."/>
            <person name="Cross I."/>
            <person name="Yadetie F."/>
            <person name="Muffato M."/>
            <person name="Louis A."/>
            <person name="Butcher S."/>
            <person name="Tsagkogeorga G."/>
            <person name="Konrad A."/>
            <person name="Singh S."/>
            <person name="Jensen M.F."/>
            <person name="Cong E.H."/>
            <person name="Eikeseth-Otteraa H."/>
            <person name="Noel B."/>
            <person name="Anthouard V."/>
            <person name="Porcel B.M."/>
            <person name="Kachouri-Lafond R."/>
            <person name="Nishino A."/>
            <person name="Ugolini M."/>
            <person name="Chourrout P."/>
            <person name="Nishida H."/>
            <person name="Aasland R."/>
            <person name="Huzurbazar S."/>
            <person name="Westhof E."/>
            <person name="Delsuc F."/>
            <person name="Lehrach H."/>
            <person name="Reinhardt R."/>
            <person name="Weissenbach J."/>
            <person name="Roy S.W."/>
            <person name="Artiguenave F."/>
            <person name="Postlethwait J.H."/>
            <person name="Manak J.R."/>
            <person name="Thompson E.M."/>
            <person name="Jaillon O."/>
            <person name="Du Pasquier L."/>
            <person name="Boudinot P."/>
            <person name="Liberles D.A."/>
            <person name="Volff J.N."/>
            <person name="Philippe H."/>
            <person name="Lenhard B."/>
            <person name="Roest Crollius H."/>
            <person name="Wincker P."/>
            <person name="Chourrout D."/>
        </authorList>
    </citation>
    <scope>NUCLEOTIDE SEQUENCE [LARGE SCALE GENOMIC DNA]</scope>
</reference>
<name>E4X9S0_OIKDI</name>
<feature type="domain" description="RRM" evidence="4">
    <location>
        <begin position="235"/>
        <end position="313"/>
    </location>
</feature>
<feature type="region of interest" description="Disordered" evidence="3">
    <location>
        <begin position="310"/>
        <end position="345"/>
    </location>
</feature>
<feature type="domain" description="RRM" evidence="4">
    <location>
        <begin position="61"/>
        <end position="138"/>
    </location>
</feature>
<keyword evidence="1 2" id="KW-0694">RNA-binding</keyword>
<protein>
    <recommendedName>
        <fullName evidence="4">RRM domain-containing protein</fullName>
    </recommendedName>
</protein>
<feature type="compositionally biased region" description="Basic and acidic residues" evidence="3">
    <location>
        <begin position="198"/>
        <end position="207"/>
    </location>
</feature>
<dbReference type="Pfam" id="PF00076">
    <property type="entry name" value="RRM_1"/>
    <property type="match status" value="2"/>
</dbReference>
<feature type="compositionally biased region" description="Polar residues" evidence="3">
    <location>
        <begin position="208"/>
        <end position="228"/>
    </location>
</feature>
<evidence type="ECO:0000259" key="4">
    <source>
        <dbReference type="PROSITE" id="PS50102"/>
    </source>
</evidence>
<proteinExistence type="predicted"/>
<dbReference type="Gene3D" id="3.30.70.330">
    <property type="match status" value="2"/>
</dbReference>
<dbReference type="GO" id="GO:0003723">
    <property type="term" value="F:RNA binding"/>
    <property type="evidence" value="ECO:0007669"/>
    <property type="project" value="UniProtKB-UniRule"/>
</dbReference>
<dbReference type="InterPro" id="IPR035979">
    <property type="entry name" value="RBD_domain_sf"/>
</dbReference>
<feature type="compositionally biased region" description="Polar residues" evidence="3">
    <location>
        <begin position="44"/>
        <end position="53"/>
    </location>
</feature>
<dbReference type="Proteomes" id="UP000001307">
    <property type="component" value="Unassembled WGS sequence"/>
</dbReference>
<feature type="region of interest" description="Disordered" evidence="3">
    <location>
        <begin position="1"/>
        <end position="53"/>
    </location>
</feature>
<dbReference type="InterPro" id="IPR052462">
    <property type="entry name" value="SLIRP/GR-RBP-like"/>
</dbReference>
<dbReference type="InterPro" id="IPR000504">
    <property type="entry name" value="RRM_dom"/>
</dbReference>
<dbReference type="EMBL" id="FN653031">
    <property type="protein sequence ID" value="CBY08476.1"/>
    <property type="molecule type" value="Genomic_DNA"/>
</dbReference>
<dbReference type="SMART" id="SM00360">
    <property type="entry name" value="RRM"/>
    <property type="match status" value="2"/>
</dbReference>
<dbReference type="InParanoid" id="E4X9S0"/>
<feature type="compositionally biased region" description="Polar residues" evidence="3">
    <location>
        <begin position="1"/>
        <end position="18"/>
    </location>
</feature>
<dbReference type="AlphaFoldDB" id="E4X9S0"/>
<feature type="compositionally biased region" description="Polar residues" evidence="3">
    <location>
        <begin position="146"/>
        <end position="160"/>
    </location>
</feature>
<sequence>MTESALTSTEVKSPQPSNHAKPATLQPQLQVEPSKQPPVMNPEASINSAPDSSTQYVASSNKLFVGGLAHLNHTNEMLEDYFSKWGKVLSFQIIKDAGHRSKGYGFVTFAHVDSASACLNSAQHFIEGRSVSVKNCKEKERHGRPYQNSYNSPTYQNQYHRSPGHHQYQNHGGYYGRGPPMQHIHWGGHNGRSYMNHHSPEHLHHQADSMSTKSNNSHRNGTPRTHTPNKYDDDLSVYVGGVPHLASEQDLTSHFSRFGIVEAVSVAKNKDSQEPRGFAFVTFQSKEDRNKCLESREQHSVNNRILRVEKKKSSNKTRDRQHLSGGRIKHGLDSTRPVTAPVSPENMKNHYDTYYESYSTVLSALSEPTRLSPSSPLKLFLFRRILVFISPWPSLPTLHTWKQC</sequence>
<dbReference type="PANTHER" id="PTHR48027">
    <property type="entry name" value="HETEROGENEOUS NUCLEAR RIBONUCLEOPROTEIN 87F-RELATED"/>
    <property type="match status" value="1"/>
</dbReference>